<accession>A0AAD6Z4Y3</accession>
<reference evidence="2" key="1">
    <citation type="submission" date="2023-03" db="EMBL/GenBank/DDBJ databases">
        <title>Massive genome expansion in bonnet fungi (Mycena s.s.) driven by repeated elements and novel gene families across ecological guilds.</title>
        <authorList>
            <consortium name="Lawrence Berkeley National Laboratory"/>
            <person name="Harder C.B."/>
            <person name="Miyauchi S."/>
            <person name="Viragh M."/>
            <person name="Kuo A."/>
            <person name="Thoen E."/>
            <person name="Andreopoulos B."/>
            <person name="Lu D."/>
            <person name="Skrede I."/>
            <person name="Drula E."/>
            <person name="Henrissat B."/>
            <person name="Morin E."/>
            <person name="Kohler A."/>
            <person name="Barry K."/>
            <person name="LaButti K."/>
            <person name="Morin E."/>
            <person name="Salamov A."/>
            <person name="Lipzen A."/>
            <person name="Mereny Z."/>
            <person name="Hegedus B."/>
            <person name="Baldrian P."/>
            <person name="Stursova M."/>
            <person name="Weitz H."/>
            <person name="Taylor A."/>
            <person name="Grigoriev I.V."/>
            <person name="Nagy L.G."/>
            <person name="Martin F."/>
            <person name="Kauserud H."/>
        </authorList>
    </citation>
    <scope>NUCLEOTIDE SEQUENCE</scope>
    <source>
        <strain evidence="2">CBHHK002</strain>
    </source>
</reference>
<evidence type="ECO:0000256" key="1">
    <source>
        <dbReference type="SAM" id="MobiDB-lite"/>
    </source>
</evidence>
<protein>
    <submittedName>
        <fullName evidence="2">Uncharacterized protein</fullName>
    </submittedName>
</protein>
<name>A0AAD6Z4Y3_9AGAR</name>
<keyword evidence="3" id="KW-1185">Reference proteome</keyword>
<comment type="caution">
    <text evidence="2">The sequence shown here is derived from an EMBL/GenBank/DDBJ whole genome shotgun (WGS) entry which is preliminary data.</text>
</comment>
<organism evidence="2 3">
    <name type="scientific">Mycena albidolilacea</name>
    <dbReference type="NCBI Taxonomy" id="1033008"/>
    <lineage>
        <taxon>Eukaryota</taxon>
        <taxon>Fungi</taxon>
        <taxon>Dikarya</taxon>
        <taxon>Basidiomycota</taxon>
        <taxon>Agaricomycotina</taxon>
        <taxon>Agaricomycetes</taxon>
        <taxon>Agaricomycetidae</taxon>
        <taxon>Agaricales</taxon>
        <taxon>Marasmiineae</taxon>
        <taxon>Mycenaceae</taxon>
        <taxon>Mycena</taxon>
    </lineage>
</organism>
<dbReference type="EMBL" id="JARIHO010000088">
    <property type="protein sequence ID" value="KAJ7307668.1"/>
    <property type="molecule type" value="Genomic_DNA"/>
</dbReference>
<feature type="region of interest" description="Disordered" evidence="1">
    <location>
        <begin position="1"/>
        <end position="20"/>
    </location>
</feature>
<dbReference type="AlphaFoldDB" id="A0AAD6Z4Y3"/>
<evidence type="ECO:0000313" key="2">
    <source>
        <dbReference type="EMBL" id="KAJ7307668.1"/>
    </source>
</evidence>
<gene>
    <name evidence="2" type="ORF">DFH08DRAFT_824195</name>
</gene>
<dbReference type="Proteomes" id="UP001218218">
    <property type="component" value="Unassembled WGS sequence"/>
</dbReference>
<evidence type="ECO:0000313" key="3">
    <source>
        <dbReference type="Proteomes" id="UP001218218"/>
    </source>
</evidence>
<sequence>MQIDELWRPTNSAPAKKPDPAYRTTALIYDEKVANSVFDRSMDAPITLTQRERLSLSPEVRAQVRDATTSRRVAPPSKEKSSGPPVEQFLVDATPPPSCVVADSFAEQKAKDARATAFFDSMPATFSQAAQNDLPSDAIVVHDIYESFYNAGAMPDDLIVSMESSTIRSILPVVDNKQQTITIRDLNTGTVSTVLTIPRGPPRSRTQGFQHSRN</sequence>
<proteinExistence type="predicted"/>
<feature type="region of interest" description="Disordered" evidence="1">
    <location>
        <begin position="58"/>
        <end position="86"/>
    </location>
</feature>